<dbReference type="InterPro" id="IPR036259">
    <property type="entry name" value="MFS_trans_sf"/>
</dbReference>
<dbReference type="PRINTS" id="PR01035">
    <property type="entry name" value="TCRTETA"/>
</dbReference>
<feature type="transmembrane region" description="Helical" evidence="7">
    <location>
        <begin position="160"/>
        <end position="180"/>
    </location>
</feature>
<dbReference type="PANTHER" id="PTHR23504:SF3">
    <property type="entry name" value="MAJOR FACILITATOR SUPERFAMILY (MFS) PROFILE DOMAIN-CONTAINING PROTEIN"/>
    <property type="match status" value="1"/>
</dbReference>
<dbReference type="Gene3D" id="1.20.1250.20">
    <property type="entry name" value="MFS general substrate transporter like domains"/>
    <property type="match status" value="1"/>
</dbReference>
<evidence type="ECO:0000256" key="5">
    <source>
        <dbReference type="ARBA" id="ARBA00023136"/>
    </source>
</evidence>
<feature type="region of interest" description="Disordered" evidence="6">
    <location>
        <begin position="1"/>
        <end position="57"/>
    </location>
</feature>
<evidence type="ECO:0000256" key="1">
    <source>
        <dbReference type="ARBA" id="ARBA00004141"/>
    </source>
</evidence>
<dbReference type="Proteomes" id="UP000241462">
    <property type="component" value="Unassembled WGS sequence"/>
</dbReference>
<gene>
    <name evidence="9" type="ORF">BD289DRAFT_433169</name>
</gene>
<feature type="transmembrane region" description="Helical" evidence="7">
    <location>
        <begin position="135"/>
        <end position="154"/>
    </location>
</feature>
<feature type="region of interest" description="Disordered" evidence="6">
    <location>
        <begin position="267"/>
        <end position="294"/>
    </location>
</feature>
<sequence length="533" mass="56570">MAGHRQGSAAPAAGSATERTPLLETSEIAPAAEPLIASPSARDDNDGGHDTDQDQDTRPLPARQVFWLCFARLVEPMAFFSIFPYINKMAQDNGQLADTDVGFYSGLIESLFSLTQAAVMVLWGRAADRTGRKPVLVASLIGVSIATSVFGTARTLWQMILFRCLAGVFAGTIVTIRTMLSELSTSRTQAKAFSWFAFSGNLGILLGPVLGGALADPAHQYPTVFGRVPFFDAYPYALSSFVIAVFGLVAAATTAFYVHETLPPQDRSCSAIEDDGNGGGDDDDDDDDTTAPAHKPDLTIRQLLASPGVATVLYVYSHIMLLAFAYTAICPVFMFTPVHLGGFGLLPYQISILMAINGAAQAFWLLILFPPLQHRYGTNAVLRGCAAAYPFFFAMVPLGNLVLRSGPGSGTGNGTGNGTTLAFWILIPPVLALGSGVSMSFTAIQLALNDVAPPDQPRVLGTLNALALTGVSLVRAVAPALFTSLFALGARGQWLGGCAIWVLMVVLGAWFIVVARWLPEKDDEGKNARAGSR</sequence>
<proteinExistence type="predicted"/>
<feature type="transmembrane region" description="Helical" evidence="7">
    <location>
        <begin position="346"/>
        <end position="369"/>
    </location>
</feature>
<feature type="transmembrane region" description="Helical" evidence="7">
    <location>
        <begin position="234"/>
        <end position="258"/>
    </location>
</feature>
<evidence type="ECO:0000256" key="7">
    <source>
        <dbReference type="SAM" id="Phobius"/>
    </source>
</evidence>
<feature type="transmembrane region" description="Helical" evidence="7">
    <location>
        <begin position="311"/>
        <end position="334"/>
    </location>
</feature>
<feature type="transmembrane region" description="Helical" evidence="7">
    <location>
        <begin position="423"/>
        <end position="448"/>
    </location>
</feature>
<dbReference type="PROSITE" id="PS50850">
    <property type="entry name" value="MFS"/>
    <property type="match status" value="1"/>
</dbReference>
<feature type="domain" description="Major facilitator superfamily (MFS) profile" evidence="8">
    <location>
        <begin position="64"/>
        <end position="522"/>
    </location>
</feature>
<keyword evidence="4 7" id="KW-1133">Transmembrane helix</keyword>
<dbReference type="InterPro" id="IPR020846">
    <property type="entry name" value="MFS_dom"/>
</dbReference>
<evidence type="ECO:0000259" key="8">
    <source>
        <dbReference type="PROSITE" id="PS50850"/>
    </source>
</evidence>
<keyword evidence="10" id="KW-1185">Reference proteome</keyword>
<evidence type="ECO:0000313" key="9">
    <source>
        <dbReference type="EMBL" id="PSR87002.1"/>
    </source>
</evidence>
<evidence type="ECO:0000313" key="10">
    <source>
        <dbReference type="Proteomes" id="UP000241462"/>
    </source>
</evidence>
<dbReference type="InParanoid" id="A0A2T3A940"/>
<dbReference type="SUPFAM" id="SSF103473">
    <property type="entry name" value="MFS general substrate transporter"/>
    <property type="match status" value="1"/>
</dbReference>
<feature type="transmembrane region" description="Helical" evidence="7">
    <location>
        <begin position="192"/>
        <end position="214"/>
    </location>
</feature>
<keyword evidence="5 7" id="KW-0472">Membrane</keyword>
<keyword evidence="3 7" id="KW-0812">Transmembrane</keyword>
<evidence type="ECO:0000256" key="4">
    <source>
        <dbReference type="ARBA" id="ARBA00022989"/>
    </source>
</evidence>
<feature type="transmembrane region" description="Helical" evidence="7">
    <location>
        <begin position="101"/>
        <end position="123"/>
    </location>
</feature>
<feature type="compositionally biased region" description="Basic and acidic residues" evidence="6">
    <location>
        <begin position="41"/>
        <end position="57"/>
    </location>
</feature>
<dbReference type="GO" id="GO:0016020">
    <property type="term" value="C:membrane"/>
    <property type="evidence" value="ECO:0007669"/>
    <property type="project" value="UniProtKB-SubCell"/>
</dbReference>
<dbReference type="AlphaFoldDB" id="A0A2T3A940"/>
<evidence type="ECO:0000256" key="2">
    <source>
        <dbReference type="ARBA" id="ARBA00022448"/>
    </source>
</evidence>
<feature type="compositionally biased region" description="Acidic residues" evidence="6">
    <location>
        <begin position="272"/>
        <end position="289"/>
    </location>
</feature>
<evidence type="ECO:0000256" key="3">
    <source>
        <dbReference type="ARBA" id="ARBA00022692"/>
    </source>
</evidence>
<dbReference type="InterPro" id="IPR001958">
    <property type="entry name" value="Tet-R_TetA/multi-R_MdtG-like"/>
</dbReference>
<keyword evidence="2" id="KW-0813">Transport</keyword>
<dbReference type="InterPro" id="IPR011701">
    <property type="entry name" value="MFS"/>
</dbReference>
<evidence type="ECO:0000256" key="6">
    <source>
        <dbReference type="SAM" id="MobiDB-lite"/>
    </source>
</evidence>
<dbReference type="CDD" id="cd17330">
    <property type="entry name" value="MFS_SLC46_TetA_like"/>
    <property type="match status" value="1"/>
</dbReference>
<protein>
    <submittedName>
        <fullName evidence="9">Major facilitator superfamily transporter</fullName>
    </submittedName>
</protein>
<dbReference type="OrthoDB" id="419616at2759"/>
<organism evidence="9 10">
    <name type="scientific">Coniella lustricola</name>
    <dbReference type="NCBI Taxonomy" id="2025994"/>
    <lineage>
        <taxon>Eukaryota</taxon>
        <taxon>Fungi</taxon>
        <taxon>Dikarya</taxon>
        <taxon>Ascomycota</taxon>
        <taxon>Pezizomycotina</taxon>
        <taxon>Sordariomycetes</taxon>
        <taxon>Sordariomycetidae</taxon>
        <taxon>Diaporthales</taxon>
        <taxon>Schizoparmaceae</taxon>
        <taxon>Coniella</taxon>
    </lineage>
</organism>
<accession>A0A2T3A940</accession>
<feature type="transmembrane region" description="Helical" evidence="7">
    <location>
        <begin position="65"/>
        <end position="86"/>
    </location>
</feature>
<dbReference type="PANTHER" id="PTHR23504">
    <property type="entry name" value="MAJOR FACILITATOR SUPERFAMILY DOMAIN-CONTAINING PROTEIN 10"/>
    <property type="match status" value="1"/>
</dbReference>
<feature type="transmembrane region" description="Helical" evidence="7">
    <location>
        <begin position="381"/>
        <end position="403"/>
    </location>
</feature>
<comment type="subcellular location">
    <subcellularLocation>
        <location evidence="1">Membrane</location>
        <topology evidence="1">Multi-pass membrane protein</topology>
    </subcellularLocation>
</comment>
<feature type="transmembrane region" description="Helical" evidence="7">
    <location>
        <begin position="494"/>
        <end position="518"/>
    </location>
</feature>
<dbReference type="GO" id="GO:0022857">
    <property type="term" value="F:transmembrane transporter activity"/>
    <property type="evidence" value="ECO:0007669"/>
    <property type="project" value="InterPro"/>
</dbReference>
<name>A0A2T3A940_9PEZI</name>
<reference evidence="9 10" key="1">
    <citation type="journal article" date="2018" name="Mycol. Prog.">
        <title>Coniella lustricola, a new species from submerged detritus.</title>
        <authorList>
            <person name="Raudabaugh D.B."/>
            <person name="Iturriaga T."/>
            <person name="Carver A."/>
            <person name="Mondo S."/>
            <person name="Pangilinan J."/>
            <person name="Lipzen A."/>
            <person name="He G."/>
            <person name="Amirebrahimi M."/>
            <person name="Grigoriev I.V."/>
            <person name="Miller A.N."/>
        </authorList>
    </citation>
    <scope>NUCLEOTIDE SEQUENCE [LARGE SCALE GENOMIC DNA]</scope>
    <source>
        <strain evidence="9 10">B22-T-1</strain>
    </source>
</reference>
<dbReference type="EMBL" id="KZ678435">
    <property type="protein sequence ID" value="PSR87002.1"/>
    <property type="molecule type" value="Genomic_DNA"/>
</dbReference>
<dbReference type="Pfam" id="PF07690">
    <property type="entry name" value="MFS_1"/>
    <property type="match status" value="1"/>
</dbReference>
<feature type="transmembrane region" description="Helical" evidence="7">
    <location>
        <begin position="460"/>
        <end position="482"/>
    </location>
</feature>